<feature type="transmembrane region" description="Helical" evidence="1">
    <location>
        <begin position="167"/>
        <end position="185"/>
    </location>
</feature>
<dbReference type="AlphaFoldDB" id="A0A3G8H811"/>
<evidence type="ECO:0000313" key="2">
    <source>
        <dbReference type="EMBL" id="AZG16616.1"/>
    </source>
</evidence>
<keyword evidence="1" id="KW-1133">Transmembrane helix</keyword>
<feature type="transmembrane region" description="Helical" evidence="1">
    <location>
        <begin position="227"/>
        <end position="250"/>
    </location>
</feature>
<reference evidence="3" key="1">
    <citation type="submission" date="2018-11" db="EMBL/GenBank/DDBJ databases">
        <title>FDA dAtabase for Regulatory Grade micrObial Sequences (FDA-ARGOS): Supporting development and validation of Infectious Disease Dx tests.</title>
        <authorList>
            <person name="Goldberg B."/>
            <person name="Campos J."/>
            <person name="Tallon L."/>
            <person name="Sadzewicz L."/>
            <person name="Zhao X."/>
            <person name="Vavikolanu K."/>
            <person name="Mehta A."/>
            <person name="Aluvathingal J."/>
            <person name="Nadendla S."/>
            <person name="Geyer C."/>
            <person name="Nandy P."/>
            <person name="Yan Y."/>
            <person name="Sichtig H."/>
        </authorList>
    </citation>
    <scope>NUCLEOTIDE SEQUENCE [LARGE SCALE GENOMIC DNA]</scope>
    <source>
        <strain evidence="3">FDAARGOS_614</strain>
    </source>
</reference>
<feature type="transmembrane region" description="Helical" evidence="1">
    <location>
        <begin position="197"/>
        <end position="215"/>
    </location>
</feature>
<sequence>MNAVNNNQRRTEIDLIRGIALLFIVVDHVNGSVLADYTIRNFQLFDAAEVFVFLAGYSAGAAYLAMEARHGASAARRRLRRRSWEIYQAFVLTGVLMLLFGLVLAMCRIPAPAVRATEALDFMAQPLATVLEVIGLARQPFVSDVLPMYAVFIGLAPLAIRWARAQPLAFICGSVALWIMSPTLLPLLPSSEPRGWSFNPFAWQLMFGMGLLARLRPDFVLPQQALVRRACTAGAVVVALVCMAAAYLWMRPHLYEAWLPAWIPAMAFPLPKQSLAALRVVSFLGLAWLVYLAVRAGWIARLARFMGPVVQIGRHSLFCFVLGAVVSVGIEGLTYGVAGGRPTRPVALTGDLIAVAVLLVVGGWYGRRKDARKMAAKQAASAKMVSA</sequence>
<feature type="transmembrane region" description="Helical" evidence="1">
    <location>
        <begin position="276"/>
        <end position="294"/>
    </location>
</feature>
<feature type="transmembrane region" description="Helical" evidence="1">
    <location>
        <begin position="346"/>
        <end position="365"/>
    </location>
</feature>
<keyword evidence="1" id="KW-0472">Membrane</keyword>
<dbReference type="Pfam" id="PF10129">
    <property type="entry name" value="OpgC_C"/>
    <property type="match status" value="1"/>
</dbReference>
<feature type="transmembrane region" description="Helical" evidence="1">
    <location>
        <begin position="47"/>
        <end position="65"/>
    </location>
</feature>
<dbReference type="PANTHER" id="PTHR38592:SF3">
    <property type="entry name" value="BLL4819 PROTEIN"/>
    <property type="match status" value="1"/>
</dbReference>
<dbReference type="OrthoDB" id="9775975at2"/>
<dbReference type="PIRSF" id="PIRSF028704">
    <property type="entry name" value="UPC028704"/>
    <property type="match status" value="1"/>
</dbReference>
<organism evidence="2 3">
    <name type="scientific">Cupriavidus pauculus</name>
    <dbReference type="NCBI Taxonomy" id="82633"/>
    <lineage>
        <taxon>Bacteria</taxon>
        <taxon>Pseudomonadati</taxon>
        <taxon>Pseudomonadota</taxon>
        <taxon>Betaproteobacteria</taxon>
        <taxon>Burkholderiales</taxon>
        <taxon>Burkholderiaceae</taxon>
        <taxon>Cupriavidus</taxon>
    </lineage>
</organism>
<accession>A0A3G8H811</accession>
<dbReference type="InterPro" id="IPR014550">
    <property type="entry name" value="UCP028704_OpgC"/>
</dbReference>
<keyword evidence="1" id="KW-0812">Transmembrane</keyword>
<name>A0A3G8H811_9BURK</name>
<dbReference type="KEGG" id="cpau:EHF44_24890"/>
<proteinExistence type="predicted"/>
<feature type="transmembrane region" description="Helical" evidence="1">
    <location>
        <begin position="141"/>
        <end position="160"/>
    </location>
</feature>
<evidence type="ECO:0000313" key="3">
    <source>
        <dbReference type="Proteomes" id="UP000270411"/>
    </source>
</evidence>
<feature type="transmembrane region" description="Helical" evidence="1">
    <location>
        <begin position="15"/>
        <end position="35"/>
    </location>
</feature>
<dbReference type="Proteomes" id="UP000270411">
    <property type="component" value="Chromosome 2"/>
</dbReference>
<feature type="transmembrane region" description="Helical" evidence="1">
    <location>
        <begin position="315"/>
        <end position="334"/>
    </location>
</feature>
<gene>
    <name evidence="2" type="ORF">EHF44_24890</name>
</gene>
<feature type="transmembrane region" description="Helical" evidence="1">
    <location>
        <begin position="86"/>
        <end position="111"/>
    </location>
</feature>
<protein>
    <submittedName>
        <fullName evidence="2">OpgC domain-containing protein</fullName>
    </submittedName>
</protein>
<dbReference type="PANTHER" id="PTHR38592">
    <property type="entry name" value="BLL4819 PROTEIN"/>
    <property type="match status" value="1"/>
</dbReference>
<dbReference type="EMBL" id="CP033970">
    <property type="protein sequence ID" value="AZG16616.1"/>
    <property type="molecule type" value="Genomic_DNA"/>
</dbReference>
<evidence type="ECO:0000256" key="1">
    <source>
        <dbReference type="SAM" id="Phobius"/>
    </source>
</evidence>